<dbReference type="Proteomes" id="UP000018680">
    <property type="component" value="Chromosome"/>
</dbReference>
<dbReference type="OrthoDB" id="371244at2"/>
<dbReference type="HOGENOM" id="CLU_1915631_0_0_12"/>
<dbReference type="eggNOG" id="ENOG502ZJ2I">
    <property type="taxonomic scope" value="Bacteria"/>
</dbReference>
<keyword evidence="2" id="KW-1185">Reference proteome</keyword>
<dbReference type="AlphaFoldDB" id="V5WHF3"/>
<proteinExistence type="predicted"/>
<dbReference type="RefSeq" id="WP_024267899.1">
    <property type="nucleotide sequence ID" value="NC_023035.1"/>
</dbReference>
<dbReference type="KEGG" id="slr:L21SP2_1592"/>
<evidence type="ECO:0000313" key="1">
    <source>
        <dbReference type="EMBL" id="AHC14979.1"/>
    </source>
</evidence>
<dbReference type="EMBL" id="CP006939">
    <property type="protein sequence ID" value="AHC14979.1"/>
    <property type="molecule type" value="Genomic_DNA"/>
</dbReference>
<name>V5WHF3_9SPIO</name>
<reference evidence="1 2" key="1">
    <citation type="journal article" date="2015" name="Stand. Genomic Sci.">
        <title>Complete genome sequence and description of Salinispira pacifica gen. nov., sp. nov., a novel spirochaete isolated form a hypersaline microbial mat.</title>
        <authorList>
            <person name="Ben Hania W."/>
            <person name="Joseph M."/>
            <person name="Schumann P."/>
            <person name="Bunk B."/>
            <person name="Fiebig A."/>
            <person name="Sproer C."/>
            <person name="Klenk H.P."/>
            <person name="Fardeau M.L."/>
            <person name="Spring S."/>
        </authorList>
    </citation>
    <scope>NUCLEOTIDE SEQUENCE [LARGE SCALE GENOMIC DNA]</scope>
    <source>
        <strain evidence="1 2">L21-RPul-D2</strain>
    </source>
</reference>
<evidence type="ECO:0000313" key="2">
    <source>
        <dbReference type="Proteomes" id="UP000018680"/>
    </source>
</evidence>
<dbReference type="STRING" id="1307761.L21SP2_1592"/>
<organism evidence="1 2">
    <name type="scientific">Salinispira pacifica</name>
    <dbReference type="NCBI Taxonomy" id="1307761"/>
    <lineage>
        <taxon>Bacteria</taxon>
        <taxon>Pseudomonadati</taxon>
        <taxon>Spirochaetota</taxon>
        <taxon>Spirochaetia</taxon>
        <taxon>Spirochaetales</taxon>
        <taxon>Spirochaetaceae</taxon>
        <taxon>Salinispira</taxon>
    </lineage>
</organism>
<gene>
    <name evidence="1" type="ORF">L21SP2_1592</name>
</gene>
<accession>V5WHF3</accession>
<protein>
    <submittedName>
        <fullName evidence="1">Uncharacterized protein</fullName>
    </submittedName>
</protein>
<sequence length="132" mass="15366">MVYDIPVNEKRDLLKQTLMTQGFHCDSEDEWNALLEHIEVHKYFASEHSPSPVNWHEAVFSWMEEVYEPLLDAVKTPELHAAFPDVSSGSLLFAISSHWYYLKQSKGEVSAADAARDYSRKFGKENRFRETR</sequence>